<dbReference type="OrthoDB" id="44525at2759"/>
<organism evidence="12 13">
    <name type="scientific">Seminavis robusta</name>
    <dbReference type="NCBI Taxonomy" id="568900"/>
    <lineage>
        <taxon>Eukaryota</taxon>
        <taxon>Sar</taxon>
        <taxon>Stramenopiles</taxon>
        <taxon>Ochrophyta</taxon>
        <taxon>Bacillariophyta</taxon>
        <taxon>Bacillariophyceae</taxon>
        <taxon>Bacillariophycidae</taxon>
        <taxon>Naviculales</taxon>
        <taxon>Naviculaceae</taxon>
        <taxon>Seminavis</taxon>
    </lineage>
</organism>
<evidence type="ECO:0000256" key="10">
    <source>
        <dbReference type="SAM" id="MobiDB-lite"/>
    </source>
</evidence>
<dbReference type="EC" id="3.4.21.62" evidence="8"/>
<dbReference type="InterPro" id="IPR000209">
    <property type="entry name" value="Peptidase_S8/S53_dom"/>
</dbReference>
<evidence type="ECO:0000259" key="11">
    <source>
        <dbReference type="PROSITE" id="PS51829"/>
    </source>
</evidence>
<dbReference type="AlphaFoldDB" id="A0A9N8D8R1"/>
<keyword evidence="6" id="KW-0106">Calcium</keyword>
<dbReference type="InterPro" id="IPR023828">
    <property type="entry name" value="Peptidase_S8_Ser-AS"/>
</dbReference>
<gene>
    <name evidence="12" type="ORF">SEMRO_39_G024270.1</name>
</gene>
<evidence type="ECO:0000256" key="1">
    <source>
        <dbReference type="ARBA" id="ARBA00005325"/>
    </source>
</evidence>
<name>A0A9N8D8R1_9STRA</name>
<evidence type="ECO:0000256" key="6">
    <source>
        <dbReference type="ARBA" id="ARBA00022837"/>
    </source>
</evidence>
<comment type="caution">
    <text evidence="9">Lacks conserved residue(s) required for the propagation of feature annotation.</text>
</comment>
<evidence type="ECO:0000256" key="2">
    <source>
        <dbReference type="ARBA" id="ARBA00022670"/>
    </source>
</evidence>
<comment type="caution">
    <text evidence="12">The sequence shown here is derived from an EMBL/GenBank/DDBJ whole genome shotgun (WGS) entry which is preliminary data.</text>
</comment>
<dbReference type="Gene3D" id="3.40.50.200">
    <property type="entry name" value="Peptidase S8/S53 domain"/>
    <property type="match status" value="2"/>
</dbReference>
<evidence type="ECO:0000313" key="12">
    <source>
        <dbReference type="EMBL" id="CAB9498498.1"/>
    </source>
</evidence>
<dbReference type="PROSITE" id="PS00138">
    <property type="entry name" value="SUBTILASE_SER"/>
    <property type="match status" value="1"/>
</dbReference>
<dbReference type="InterPro" id="IPR002884">
    <property type="entry name" value="P_dom"/>
</dbReference>
<proteinExistence type="inferred from homology"/>
<dbReference type="Gene3D" id="2.60.120.260">
    <property type="entry name" value="Galactose-binding domain-like"/>
    <property type="match status" value="1"/>
</dbReference>
<comment type="similarity">
    <text evidence="1">Belongs to the peptidase S8 family. Furin subfamily.</text>
</comment>
<keyword evidence="5" id="KW-0720">Serine protease</keyword>
<accession>A0A9N8D8R1</accession>
<dbReference type="SUPFAM" id="SSF52743">
    <property type="entry name" value="Subtilisin-like"/>
    <property type="match status" value="1"/>
</dbReference>
<keyword evidence="4" id="KW-0378">Hydrolase</keyword>
<dbReference type="PROSITE" id="PS51829">
    <property type="entry name" value="P_HOMO_B"/>
    <property type="match status" value="1"/>
</dbReference>
<evidence type="ECO:0000256" key="9">
    <source>
        <dbReference type="PROSITE-ProRule" id="PRU01240"/>
    </source>
</evidence>
<keyword evidence="13" id="KW-1185">Reference proteome</keyword>
<sequence length="733" mass="77833">MDYWTSNWMAQFSFAKQSTCTSQADWLSTCDDENQIFSDPLYQAQKWAFDLLNVEPVWKQGILGRGVMIRVNDPDGVDVTHPELADRFDEAASCKGNYWTYDNQNVHGTGVATLALGSRNNGKCAVGVAPEASLSACVGPTAISDESPARFFLDGLETTHISVNSWGFDACSRLPGAGFSDDDTLRRGMRRLDTCPFVSDSVESPCQICTSLDEDCEDVIVKYCTAYYEEEYSGCAEFLDLFITCGYNVLSEVGQNAITRGIEEGRDGKGIIYVFAAGNEHDEFEDVNMEGWLNTRFTIVVGAVGKDGLHASYSTTGAAVFISGPGGDHESIHNNIVATPGGGCTDGTVGTSFATPSVAGAIALVLSTNPNLGWRDVQAIIATTAKLVDEEHPSWGINGAGLRHSNYYGFGLFDTLAAVEAAKIWENVGPERQLVIQSGTIKLPIYDDASIPAKTFVTVDDGNNLITESVSVYLQLAHASRGDLEIVLTSPSGTLSVLHPPFRPENQHLPEEERWKLLSVAFYGENPTGQWSLTLTDKSPGNKADCVDLPNFAVYVGSDDDDSLGIVDCGTIGASEFCVDGVAFNEEGVRLFQEEDGRTGLDACCVCGGGMPTSDINELLSWRLVVYGHGQGGSLVGEALPGGEGSGSISAGMPGVGGNASNSGGNSTGGESGEVVYDNGENTGSGAGSWRTVLPNGMTLICLLVLLSVGTTSIAPVRQSIALSRVKQQLAGR</sequence>
<dbReference type="GO" id="GO:0016485">
    <property type="term" value="P:protein processing"/>
    <property type="evidence" value="ECO:0007669"/>
    <property type="project" value="TreeGrafter"/>
</dbReference>
<protein>
    <recommendedName>
        <fullName evidence="8">subtilisin</fullName>
        <ecNumber evidence="8">3.4.21.62</ecNumber>
    </recommendedName>
</protein>
<evidence type="ECO:0000256" key="4">
    <source>
        <dbReference type="ARBA" id="ARBA00022801"/>
    </source>
</evidence>
<evidence type="ECO:0000256" key="7">
    <source>
        <dbReference type="ARBA" id="ARBA00023529"/>
    </source>
</evidence>
<evidence type="ECO:0000313" key="13">
    <source>
        <dbReference type="Proteomes" id="UP001153069"/>
    </source>
</evidence>
<dbReference type="InterPro" id="IPR008979">
    <property type="entry name" value="Galactose-bd-like_sf"/>
</dbReference>
<dbReference type="GO" id="GO:0012505">
    <property type="term" value="C:endomembrane system"/>
    <property type="evidence" value="ECO:0007669"/>
    <property type="project" value="UniProtKB-ARBA"/>
</dbReference>
<dbReference type="GO" id="GO:0005737">
    <property type="term" value="C:cytoplasm"/>
    <property type="evidence" value="ECO:0007669"/>
    <property type="project" value="UniProtKB-ARBA"/>
</dbReference>
<reference evidence="12" key="1">
    <citation type="submission" date="2020-06" db="EMBL/GenBank/DDBJ databases">
        <authorList>
            <consortium name="Plant Systems Biology data submission"/>
        </authorList>
    </citation>
    <scope>NUCLEOTIDE SEQUENCE</scope>
    <source>
        <strain evidence="12">D6</strain>
    </source>
</reference>
<dbReference type="InterPro" id="IPR036852">
    <property type="entry name" value="Peptidase_S8/S53_dom_sf"/>
</dbReference>
<dbReference type="PANTHER" id="PTHR42884:SF14">
    <property type="entry name" value="NEUROENDOCRINE CONVERTASE 1"/>
    <property type="match status" value="1"/>
</dbReference>
<evidence type="ECO:0000256" key="8">
    <source>
        <dbReference type="ARBA" id="ARBA00023619"/>
    </source>
</evidence>
<evidence type="ECO:0000256" key="5">
    <source>
        <dbReference type="ARBA" id="ARBA00022825"/>
    </source>
</evidence>
<feature type="region of interest" description="Disordered" evidence="10">
    <location>
        <begin position="657"/>
        <end position="681"/>
    </location>
</feature>
<dbReference type="GO" id="GO:0016020">
    <property type="term" value="C:membrane"/>
    <property type="evidence" value="ECO:0007669"/>
    <property type="project" value="TreeGrafter"/>
</dbReference>
<feature type="domain" description="P/Homo B" evidence="11">
    <location>
        <begin position="428"/>
        <end position="562"/>
    </location>
</feature>
<dbReference type="PANTHER" id="PTHR42884">
    <property type="entry name" value="PROPROTEIN CONVERTASE SUBTILISIN/KEXIN-RELATED"/>
    <property type="match status" value="1"/>
</dbReference>
<comment type="catalytic activity">
    <reaction evidence="7">
        <text>Hydrolysis of proteins with broad specificity for peptide bonds, and a preference for a large uncharged residue in P1. Hydrolyzes peptide amides.</text>
        <dbReference type="EC" id="3.4.21.62"/>
    </reaction>
</comment>
<evidence type="ECO:0000256" key="3">
    <source>
        <dbReference type="ARBA" id="ARBA00022729"/>
    </source>
</evidence>
<dbReference type="Proteomes" id="UP001153069">
    <property type="component" value="Unassembled WGS sequence"/>
</dbReference>
<dbReference type="Pfam" id="PF01483">
    <property type="entry name" value="P_proprotein"/>
    <property type="match status" value="1"/>
</dbReference>
<keyword evidence="2 12" id="KW-0645">Protease</keyword>
<dbReference type="EMBL" id="CAICTM010000039">
    <property type="protein sequence ID" value="CAB9498498.1"/>
    <property type="molecule type" value="Genomic_DNA"/>
</dbReference>
<dbReference type="Pfam" id="PF00082">
    <property type="entry name" value="Peptidase_S8"/>
    <property type="match status" value="2"/>
</dbReference>
<keyword evidence="3" id="KW-0732">Signal</keyword>
<dbReference type="GO" id="GO:0004252">
    <property type="term" value="F:serine-type endopeptidase activity"/>
    <property type="evidence" value="ECO:0007669"/>
    <property type="project" value="UniProtKB-EC"/>
</dbReference>
<dbReference type="SUPFAM" id="SSF49785">
    <property type="entry name" value="Galactose-binding domain-like"/>
    <property type="match status" value="1"/>
</dbReference>
<dbReference type="PROSITE" id="PS51892">
    <property type="entry name" value="SUBTILASE"/>
    <property type="match status" value="1"/>
</dbReference>
<dbReference type="CDD" id="cd04059">
    <property type="entry name" value="Peptidases_S8_Protein_convertases_Kexins_Furin-like"/>
    <property type="match status" value="1"/>
</dbReference>
<dbReference type="InterPro" id="IPR034182">
    <property type="entry name" value="Kexin/furin"/>
</dbReference>